<protein>
    <submittedName>
        <fullName evidence="17">Ligand-gated ion channel 50</fullName>
    </submittedName>
</protein>
<dbReference type="GO" id="GO:0004888">
    <property type="term" value="F:transmembrane signaling receptor activity"/>
    <property type="evidence" value="ECO:0007669"/>
    <property type="project" value="InterPro"/>
</dbReference>
<evidence type="ECO:0000256" key="11">
    <source>
        <dbReference type="ARBA" id="ARBA00023303"/>
    </source>
</evidence>
<dbReference type="AlphaFoldDB" id="A0A915JZL7"/>
<dbReference type="PRINTS" id="PR00252">
    <property type="entry name" value="NRIONCHANNEL"/>
</dbReference>
<feature type="domain" description="Neurotransmitter-gated ion-channel transmembrane" evidence="15">
    <location>
        <begin position="243"/>
        <end position="304"/>
    </location>
</feature>
<dbReference type="InterPro" id="IPR006028">
    <property type="entry name" value="GABAA/Glycine_rcpt"/>
</dbReference>
<feature type="transmembrane region" description="Helical" evidence="13">
    <location>
        <begin position="264"/>
        <end position="286"/>
    </location>
</feature>
<feature type="domain" description="Neurotransmitter-gated ion-channel ligand-binding" evidence="14">
    <location>
        <begin position="33"/>
        <end position="234"/>
    </location>
</feature>
<dbReference type="InterPro" id="IPR018000">
    <property type="entry name" value="Neurotransmitter_ion_chnl_CS"/>
</dbReference>
<dbReference type="OMA" id="YDTHLLP"/>
<dbReference type="InterPro" id="IPR036734">
    <property type="entry name" value="Neur_chan_lig-bd_sf"/>
</dbReference>
<reference evidence="17" key="1">
    <citation type="submission" date="2022-11" db="UniProtKB">
        <authorList>
            <consortium name="WormBaseParasite"/>
        </authorList>
    </citation>
    <scope>IDENTIFICATION</scope>
</reference>
<evidence type="ECO:0000256" key="3">
    <source>
        <dbReference type="ARBA" id="ARBA00022448"/>
    </source>
</evidence>
<dbReference type="InterPro" id="IPR006029">
    <property type="entry name" value="Neurotrans-gated_channel_TM"/>
</dbReference>
<keyword evidence="9 13" id="KW-0472">Membrane</keyword>
<dbReference type="PROSITE" id="PS00236">
    <property type="entry name" value="NEUROTR_ION_CHANNEL"/>
    <property type="match status" value="1"/>
</dbReference>
<dbReference type="Gene3D" id="1.20.58.390">
    <property type="entry name" value="Neurotransmitter-gated ion-channel transmembrane domain"/>
    <property type="match status" value="1"/>
</dbReference>
<organism evidence="16 17">
    <name type="scientific">Romanomermis culicivorax</name>
    <name type="common">Nematode worm</name>
    <dbReference type="NCBI Taxonomy" id="13658"/>
    <lineage>
        <taxon>Eukaryota</taxon>
        <taxon>Metazoa</taxon>
        <taxon>Ecdysozoa</taxon>
        <taxon>Nematoda</taxon>
        <taxon>Enoplea</taxon>
        <taxon>Dorylaimia</taxon>
        <taxon>Mermithida</taxon>
        <taxon>Mermithoidea</taxon>
        <taxon>Mermithidae</taxon>
        <taxon>Romanomermis</taxon>
    </lineage>
</organism>
<accession>A0A915JZL7</accession>
<keyword evidence="6" id="KW-0732">Signal</keyword>
<keyword evidence="4" id="KW-1003">Cell membrane</keyword>
<evidence type="ECO:0000256" key="7">
    <source>
        <dbReference type="ARBA" id="ARBA00022989"/>
    </source>
</evidence>
<dbReference type="GO" id="GO:0005886">
    <property type="term" value="C:plasma membrane"/>
    <property type="evidence" value="ECO:0007669"/>
    <property type="project" value="UniProtKB-SubCell"/>
</dbReference>
<comment type="similarity">
    <text evidence="12 13">Belongs to the ligand-gated ion channel (TC 1.A.9) family.</text>
</comment>
<keyword evidence="16" id="KW-1185">Reference proteome</keyword>
<evidence type="ECO:0000259" key="15">
    <source>
        <dbReference type="Pfam" id="PF02932"/>
    </source>
</evidence>
<dbReference type="InterPro" id="IPR006201">
    <property type="entry name" value="Neur_channel"/>
</dbReference>
<keyword evidence="5 13" id="KW-0812">Transmembrane</keyword>
<evidence type="ECO:0000256" key="5">
    <source>
        <dbReference type="ARBA" id="ARBA00022692"/>
    </source>
</evidence>
<sequence length="304" mass="35662">IPINNITQQINDTRDSNSRPKTCSRNTVNLTGLFDSIFQHYDKQLLPSDRGVDVTLEIHVQDLSSIYEPTADFELDLMYSEIWFDPRLIFNNYSICLTNLTLKSHTRNRLWTPDTCIINSKKAEIHKSPSENTFVIIYDNGMIWTNYRMRVKAPCVMDLKMFPFDKQRCSLIFESYSYNSEEVKLSWHRDPVTYMNPVNLPDFNMIGHRTTNVRVKYPNGDWDQLKITFYFKRRIGFYIFQAYFPTMLTVISSWIGFLLDARSVSARITLGVSSLLALTFQFGSLLKHLPRVSYIKCLDVWMMM</sequence>
<keyword evidence="7 13" id="KW-1133">Transmembrane helix</keyword>
<dbReference type="Pfam" id="PF02931">
    <property type="entry name" value="Neur_chan_LBD"/>
    <property type="match status" value="1"/>
</dbReference>
<dbReference type="Pfam" id="PF02932">
    <property type="entry name" value="Neur_chan_memb"/>
    <property type="match status" value="1"/>
</dbReference>
<dbReference type="CDD" id="cd18990">
    <property type="entry name" value="LGIC_ECD_GABAAR"/>
    <property type="match status" value="1"/>
</dbReference>
<evidence type="ECO:0000256" key="10">
    <source>
        <dbReference type="ARBA" id="ARBA00023180"/>
    </source>
</evidence>
<proteinExistence type="inferred from homology"/>
<dbReference type="Gene3D" id="2.70.170.10">
    <property type="entry name" value="Neurotransmitter-gated ion-channel ligand-binding domain"/>
    <property type="match status" value="1"/>
</dbReference>
<dbReference type="CDD" id="cd19049">
    <property type="entry name" value="LGIC_TM_anion"/>
    <property type="match status" value="1"/>
</dbReference>
<evidence type="ECO:0000256" key="1">
    <source>
        <dbReference type="ARBA" id="ARBA00004141"/>
    </source>
</evidence>
<keyword evidence="8 13" id="KW-0406">Ion transport</keyword>
<evidence type="ECO:0000256" key="6">
    <source>
        <dbReference type="ARBA" id="ARBA00022729"/>
    </source>
</evidence>
<dbReference type="InterPro" id="IPR038050">
    <property type="entry name" value="Neuro_actylchol_rec"/>
</dbReference>
<dbReference type="FunFam" id="2.70.170.10:FF:000035">
    <property type="entry name" value="Ligand-Gated ion Channel"/>
    <property type="match status" value="1"/>
</dbReference>
<evidence type="ECO:0000259" key="14">
    <source>
        <dbReference type="Pfam" id="PF02931"/>
    </source>
</evidence>
<evidence type="ECO:0000256" key="2">
    <source>
        <dbReference type="ARBA" id="ARBA00004236"/>
    </source>
</evidence>
<keyword evidence="3 13" id="KW-0813">Transport</keyword>
<evidence type="ECO:0000313" key="17">
    <source>
        <dbReference type="WBParaSite" id="nRc.2.0.1.t31951-RA"/>
    </source>
</evidence>
<evidence type="ECO:0000256" key="13">
    <source>
        <dbReference type="RuleBase" id="RU000687"/>
    </source>
</evidence>
<dbReference type="PANTHER" id="PTHR18945">
    <property type="entry name" value="NEUROTRANSMITTER GATED ION CHANNEL"/>
    <property type="match status" value="1"/>
</dbReference>
<dbReference type="PRINTS" id="PR00253">
    <property type="entry name" value="GABAARECEPTR"/>
</dbReference>
<feature type="transmembrane region" description="Helical" evidence="13">
    <location>
        <begin position="235"/>
        <end position="258"/>
    </location>
</feature>
<comment type="caution">
    <text evidence="13">Lacks conserved residue(s) required for the propagation of feature annotation.</text>
</comment>
<comment type="subcellular location">
    <subcellularLocation>
        <location evidence="2">Cell membrane</location>
    </subcellularLocation>
    <subcellularLocation>
        <location evidence="1">Membrane</location>
        <topology evidence="1">Multi-pass membrane protein</topology>
    </subcellularLocation>
</comment>
<keyword evidence="10" id="KW-0325">Glycoprotein</keyword>
<evidence type="ECO:0000313" key="16">
    <source>
        <dbReference type="Proteomes" id="UP000887565"/>
    </source>
</evidence>
<dbReference type="InterPro" id="IPR036719">
    <property type="entry name" value="Neuro-gated_channel_TM_sf"/>
</dbReference>
<dbReference type="WBParaSite" id="nRc.2.0.1.t31951-RA">
    <property type="protein sequence ID" value="nRc.2.0.1.t31951-RA"/>
    <property type="gene ID" value="nRc.2.0.1.g31951"/>
</dbReference>
<name>A0A915JZL7_ROMCU</name>
<evidence type="ECO:0000256" key="9">
    <source>
        <dbReference type="ARBA" id="ARBA00023136"/>
    </source>
</evidence>
<evidence type="ECO:0000256" key="12">
    <source>
        <dbReference type="ARBA" id="ARBA00061606"/>
    </source>
</evidence>
<keyword evidence="11 13" id="KW-0407">Ion channel</keyword>
<dbReference type="InterPro" id="IPR006202">
    <property type="entry name" value="Neur_chan_lig-bd"/>
</dbReference>
<dbReference type="GO" id="GO:0005230">
    <property type="term" value="F:extracellular ligand-gated monoatomic ion channel activity"/>
    <property type="evidence" value="ECO:0007669"/>
    <property type="project" value="InterPro"/>
</dbReference>
<evidence type="ECO:0000256" key="8">
    <source>
        <dbReference type="ARBA" id="ARBA00023065"/>
    </source>
</evidence>
<dbReference type="Proteomes" id="UP000887565">
    <property type="component" value="Unplaced"/>
</dbReference>
<dbReference type="SUPFAM" id="SSF90112">
    <property type="entry name" value="Neurotransmitter-gated ion-channel transmembrane pore"/>
    <property type="match status" value="1"/>
</dbReference>
<evidence type="ECO:0000256" key="4">
    <source>
        <dbReference type="ARBA" id="ARBA00022475"/>
    </source>
</evidence>
<dbReference type="SUPFAM" id="SSF63712">
    <property type="entry name" value="Nicotinic receptor ligand binding domain-like"/>
    <property type="match status" value="1"/>
</dbReference>